<gene>
    <name evidence="2" type="ORF">C8F04DRAFT_1074388</name>
</gene>
<dbReference type="EMBL" id="JARJCM010000010">
    <property type="protein sequence ID" value="KAJ7043313.1"/>
    <property type="molecule type" value="Genomic_DNA"/>
</dbReference>
<dbReference type="Pfam" id="PF08592">
    <property type="entry name" value="Anthrone_oxy"/>
    <property type="match status" value="1"/>
</dbReference>
<dbReference type="AlphaFoldDB" id="A0AAD6X8S2"/>
<protein>
    <submittedName>
        <fullName evidence="2">Uncharacterized protein</fullName>
    </submittedName>
</protein>
<feature type="transmembrane region" description="Helical" evidence="1">
    <location>
        <begin position="88"/>
        <end position="108"/>
    </location>
</feature>
<feature type="transmembrane region" description="Helical" evidence="1">
    <location>
        <begin position="60"/>
        <end position="81"/>
    </location>
</feature>
<dbReference type="InterPro" id="IPR013901">
    <property type="entry name" value="Anthrone_oxy"/>
</dbReference>
<reference evidence="2" key="1">
    <citation type="submission" date="2023-03" db="EMBL/GenBank/DDBJ databases">
        <title>Massive genome expansion in bonnet fungi (Mycena s.s.) driven by repeated elements and novel gene families across ecological guilds.</title>
        <authorList>
            <consortium name="Lawrence Berkeley National Laboratory"/>
            <person name="Harder C.B."/>
            <person name="Miyauchi S."/>
            <person name="Viragh M."/>
            <person name="Kuo A."/>
            <person name="Thoen E."/>
            <person name="Andreopoulos B."/>
            <person name="Lu D."/>
            <person name="Skrede I."/>
            <person name="Drula E."/>
            <person name="Henrissat B."/>
            <person name="Morin E."/>
            <person name="Kohler A."/>
            <person name="Barry K."/>
            <person name="LaButti K."/>
            <person name="Morin E."/>
            <person name="Salamov A."/>
            <person name="Lipzen A."/>
            <person name="Mereny Z."/>
            <person name="Hegedus B."/>
            <person name="Baldrian P."/>
            <person name="Stursova M."/>
            <person name="Weitz H."/>
            <person name="Taylor A."/>
            <person name="Grigoriev I.V."/>
            <person name="Nagy L.G."/>
            <person name="Martin F."/>
            <person name="Kauserud H."/>
        </authorList>
    </citation>
    <scope>NUCLEOTIDE SEQUENCE</scope>
    <source>
        <strain evidence="2">CBHHK200</strain>
    </source>
</reference>
<organism evidence="2 3">
    <name type="scientific">Mycena alexandri</name>
    <dbReference type="NCBI Taxonomy" id="1745969"/>
    <lineage>
        <taxon>Eukaryota</taxon>
        <taxon>Fungi</taxon>
        <taxon>Dikarya</taxon>
        <taxon>Basidiomycota</taxon>
        <taxon>Agaricomycotina</taxon>
        <taxon>Agaricomycetes</taxon>
        <taxon>Agaricomycetidae</taxon>
        <taxon>Agaricales</taxon>
        <taxon>Marasmiineae</taxon>
        <taxon>Mycenaceae</taxon>
        <taxon>Mycena</taxon>
    </lineage>
</organism>
<keyword evidence="1" id="KW-1133">Transmembrane helix</keyword>
<evidence type="ECO:0000256" key="1">
    <source>
        <dbReference type="SAM" id="Phobius"/>
    </source>
</evidence>
<feature type="transmembrane region" description="Helical" evidence="1">
    <location>
        <begin position="149"/>
        <end position="170"/>
    </location>
</feature>
<dbReference type="Proteomes" id="UP001218188">
    <property type="component" value="Unassembled WGS sequence"/>
</dbReference>
<keyword evidence="1" id="KW-0472">Membrane</keyword>
<keyword evidence="1" id="KW-0812">Transmembrane</keyword>
<keyword evidence="3" id="KW-1185">Reference proteome</keyword>
<comment type="caution">
    <text evidence="2">The sequence shown here is derived from an EMBL/GenBank/DDBJ whole genome shotgun (WGS) entry which is preliminary data.</text>
</comment>
<name>A0AAD6X8S2_9AGAR</name>
<evidence type="ECO:0000313" key="3">
    <source>
        <dbReference type="Proteomes" id="UP001218188"/>
    </source>
</evidence>
<proteinExistence type="predicted"/>
<accession>A0AAD6X8S2</accession>
<sequence length="172" mass="18384">MASLRPMALAASLISTSYFAFGNLAAAYMGVMAATARERTTIPAVDRLALWDAFFHAAKFHMGLSGIFSAFALSAAAYLTSGRLLPNILAAGAAAAFTSAAYTLLVMMPVNNDLMASLRASTVKPIEPKEEKHVLDQLDSWRSLNRVRMGLGFVAWMASATALFATEAMIEL</sequence>
<evidence type="ECO:0000313" key="2">
    <source>
        <dbReference type="EMBL" id="KAJ7043313.1"/>
    </source>
</evidence>